<feature type="transmembrane region" description="Helical" evidence="5">
    <location>
        <begin position="358"/>
        <end position="377"/>
    </location>
</feature>
<gene>
    <name evidence="7" type="ORF">N7548_05760</name>
</gene>
<evidence type="ECO:0000256" key="1">
    <source>
        <dbReference type="ARBA" id="ARBA00004141"/>
    </source>
</evidence>
<evidence type="ECO:0000313" key="8">
    <source>
        <dbReference type="Proteomes" id="UP001177160"/>
    </source>
</evidence>
<protein>
    <submittedName>
        <fullName evidence="7">Cation:proton antiporter</fullName>
    </submittedName>
</protein>
<feature type="transmembrane region" description="Helical" evidence="5">
    <location>
        <begin position="293"/>
        <end position="315"/>
    </location>
</feature>
<dbReference type="PANTHER" id="PTHR31102">
    <property type="match status" value="1"/>
</dbReference>
<keyword evidence="4 5" id="KW-0472">Membrane</keyword>
<feature type="transmembrane region" description="Helical" evidence="5">
    <location>
        <begin position="185"/>
        <end position="208"/>
    </location>
</feature>
<comment type="caution">
    <text evidence="7">The sequence shown here is derived from an EMBL/GenBank/DDBJ whole genome shotgun (WGS) entry which is preliminary data.</text>
</comment>
<evidence type="ECO:0000313" key="7">
    <source>
        <dbReference type="EMBL" id="MCV2232332.1"/>
    </source>
</evidence>
<comment type="subcellular location">
    <subcellularLocation>
        <location evidence="1">Membrane</location>
        <topology evidence="1">Multi-pass membrane protein</topology>
    </subcellularLocation>
</comment>
<dbReference type="Gene3D" id="1.20.1530.20">
    <property type="match status" value="1"/>
</dbReference>
<evidence type="ECO:0000256" key="4">
    <source>
        <dbReference type="ARBA" id="ARBA00023136"/>
    </source>
</evidence>
<name>A0ABT2Y6G5_9MOLU</name>
<proteinExistence type="predicted"/>
<keyword evidence="2 5" id="KW-0812">Transmembrane</keyword>
<feature type="transmembrane region" description="Helical" evidence="5">
    <location>
        <begin position="111"/>
        <end position="130"/>
    </location>
</feature>
<feature type="transmembrane region" description="Helical" evidence="5">
    <location>
        <begin position="82"/>
        <end position="105"/>
    </location>
</feature>
<evidence type="ECO:0000256" key="2">
    <source>
        <dbReference type="ARBA" id="ARBA00022692"/>
    </source>
</evidence>
<dbReference type="Proteomes" id="UP001177160">
    <property type="component" value="Unassembled WGS sequence"/>
</dbReference>
<dbReference type="PANTHER" id="PTHR31102:SF1">
    <property type="entry name" value="CATION_H+ EXCHANGER DOMAIN-CONTAINING PROTEIN"/>
    <property type="match status" value="1"/>
</dbReference>
<reference evidence="7" key="1">
    <citation type="submission" date="2022-09" db="EMBL/GenBank/DDBJ databases">
        <title>Novel Mycoplasma species identified in domestic and wild animals.</title>
        <authorList>
            <person name="Volokhov D.V."/>
            <person name="Furtak V.A."/>
            <person name="Zagorodnyaya T.A."/>
        </authorList>
    </citation>
    <scope>NUCLEOTIDE SEQUENCE</scope>
    <source>
        <strain evidence="7">Oakley</strain>
    </source>
</reference>
<feature type="transmembrane region" description="Helical" evidence="5">
    <location>
        <begin position="215"/>
        <end position="232"/>
    </location>
</feature>
<dbReference type="Pfam" id="PF00999">
    <property type="entry name" value="Na_H_Exchanger"/>
    <property type="match status" value="1"/>
</dbReference>
<accession>A0ABT2Y6G5</accession>
<dbReference type="InterPro" id="IPR038770">
    <property type="entry name" value="Na+/solute_symporter_sf"/>
</dbReference>
<dbReference type="EMBL" id="JAOVQM010000003">
    <property type="protein sequence ID" value="MCV2232332.1"/>
    <property type="molecule type" value="Genomic_DNA"/>
</dbReference>
<keyword evidence="3 5" id="KW-1133">Transmembrane helix</keyword>
<feature type="transmembrane region" description="Helical" evidence="5">
    <location>
        <begin position="238"/>
        <end position="257"/>
    </location>
</feature>
<dbReference type="InterPro" id="IPR051843">
    <property type="entry name" value="CPA1_transporter"/>
</dbReference>
<feature type="transmembrane region" description="Helical" evidence="5">
    <location>
        <begin position="269"/>
        <end position="287"/>
    </location>
</feature>
<evidence type="ECO:0000256" key="3">
    <source>
        <dbReference type="ARBA" id="ARBA00022989"/>
    </source>
</evidence>
<feature type="transmembrane region" description="Helical" evidence="5">
    <location>
        <begin position="327"/>
        <end position="352"/>
    </location>
</feature>
<evidence type="ECO:0000259" key="6">
    <source>
        <dbReference type="Pfam" id="PF00999"/>
    </source>
</evidence>
<dbReference type="RefSeq" id="WP_263608517.1">
    <property type="nucleotide sequence ID" value="NZ_JAOVQM010000003.1"/>
</dbReference>
<feature type="domain" description="Cation/H+ exchanger transmembrane" evidence="6">
    <location>
        <begin position="13"/>
        <end position="374"/>
    </location>
</feature>
<sequence>MLLSLGLLLLMGLVLAALFKKIQLPTLIGFIITGIVLGPHVLNQMDSNLLLISSDLRTLALVIILIRAGLSLDIHKIIKQGRIAILLTFLPATFEIVGSVLFAHFMLGWTWLDGFILGTILAAVSPAVIVPRMLHLIERKYGSKHGIPDMVMAGASADDIYVILLFTIGISIYQTGTFQVVDVVFLPLKVILGVVYGLLLGKLLVIFFKKVHIRDTIKVLIIIGLSLVLISLENALYYSGLLSIVSLALMIYQDYPILSSRLLKKYEKIWLFAEMLLFVLVGAALDISVIPTIGFIGLGLIVSVLIIRLLGVWVCTIQSNTTKKEKLFMVISYIPKATVQASIGAIPLALGMAKGTEILAIAVMAILITAPIGALLIDQTQYRLLAIENT</sequence>
<evidence type="ECO:0000256" key="5">
    <source>
        <dbReference type="SAM" id="Phobius"/>
    </source>
</evidence>
<dbReference type="InterPro" id="IPR006153">
    <property type="entry name" value="Cation/H_exchanger_TM"/>
</dbReference>
<organism evidence="7 8">
    <name type="scientific">Paracholeplasma manati</name>
    <dbReference type="NCBI Taxonomy" id="591373"/>
    <lineage>
        <taxon>Bacteria</taxon>
        <taxon>Bacillati</taxon>
        <taxon>Mycoplasmatota</taxon>
        <taxon>Mollicutes</taxon>
        <taxon>Acholeplasmatales</taxon>
        <taxon>Acholeplasmataceae</taxon>
        <taxon>Paracholeplasma</taxon>
    </lineage>
</organism>
<feature type="transmembrane region" description="Helical" evidence="5">
    <location>
        <begin position="151"/>
        <end position="173"/>
    </location>
</feature>
<keyword evidence="8" id="KW-1185">Reference proteome</keyword>